<sequence>MSPWVFDALIVCGAVLLWLLLIWLALRGWRKRGRAQAELLGELPTAPAELGELLDGPDSGVYVGSTLAPTWATRVAVGDFGDRAQVRYSRYAAGILLTRAGASDIWIPQEAITAVRTENGHAGKVMSRDGVLAIRWRLPSGVELDSGIRGDDKSVYPTWTAAYADVTAQTRNELDAADAAGTETKRKKS</sequence>
<dbReference type="Pfam" id="PF25362">
    <property type="entry name" value="bPH_11"/>
    <property type="match status" value="1"/>
</dbReference>
<evidence type="ECO:0000256" key="1">
    <source>
        <dbReference type="SAM" id="Phobius"/>
    </source>
</evidence>
<evidence type="ECO:0000313" key="3">
    <source>
        <dbReference type="EMBL" id="MFC0315371.1"/>
    </source>
</evidence>
<feature type="domain" description="PH" evidence="2">
    <location>
        <begin position="40"/>
        <end position="163"/>
    </location>
</feature>
<keyword evidence="1" id="KW-1133">Transmembrane helix</keyword>
<dbReference type="Proteomes" id="UP001589783">
    <property type="component" value="Unassembled WGS sequence"/>
</dbReference>
<gene>
    <name evidence="3" type="ORF">ACFFJD_10985</name>
</gene>
<name>A0ABV6H9E7_9ACTN</name>
<evidence type="ECO:0000259" key="2">
    <source>
        <dbReference type="Pfam" id="PF25362"/>
    </source>
</evidence>
<comment type="caution">
    <text evidence="3">The sequence shown here is derived from an EMBL/GenBank/DDBJ whole genome shotgun (WGS) entry which is preliminary data.</text>
</comment>
<accession>A0ABV6H9E7</accession>
<organism evidence="3 4">
    <name type="scientific">Gordonia phosphorivorans</name>
    <dbReference type="NCBI Taxonomy" id="1056982"/>
    <lineage>
        <taxon>Bacteria</taxon>
        <taxon>Bacillati</taxon>
        <taxon>Actinomycetota</taxon>
        <taxon>Actinomycetes</taxon>
        <taxon>Mycobacteriales</taxon>
        <taxon>Gordoniaceae</taxon>
        <taxon>Gordonia</taxon>
    </lineage>
</organism>
<keyword evidence="1" id="KW-0812">Transmembrane</keyword>
<keyword evidence="4" id="KW-1185">Reference proteome</keyword>
<feature type="transmembrane region" description="Helical" evidence="1">
    <location>
        <begin position="6"/>
        <end position="26"/>
    </location>
</feature>
<protein>
    <submittedName>
        <fullName evidence="3">Transporter</fullName>
    </submittedName>
</protein>
<keyword evidence="1" id="KW-0472">Membrane</keyword>
<dbReference type="InterPro" id="IPR057446">
    <property type="entry name" value="PH_bac"/>
</dbReference>
<proteinExistence type="predicted"/>
<dbReference type="EMBL" id="JBHLWV010000020">
    <property type="protein sequence ID" value="MFC0315371.1"/>
    <property type="molecule type" value="Genomic_DNA"/>
</dbReference>
<evidence type="ECO:0000313" key="4">
    <source>
        <dbReference type="Proteomes" id="UP001589783"/>
    </source>
</evidence>
<reference evidence="3 4" key="1">
    <citation type="submission" date="2024-09" db="EMBL/GenBank/DDBJ databases">
        <authorList>
            <person name="Sun Q."/>
            <person name="Mori K."/>
        </authorList>
    </citation>
    <scope>NUCLEOTIDE SEQUENCE [LARGE SCALE GENOMIC DNA]</scope>
    <source>
        <strain evidence="3 4">CCM 7957</strain>
    </source>
</reference>
<dbReference type="RefSeq" id="WP_382364001.1">
    <property type="nucleotide sequence ID" value="NZ_JBHLWV010000020.1"/>
</dbReference>